<dbReference type="SUPFAM" id="SSF52058">
    <property type="entry name" value="L domain-like"/>
    <property type="match status" value="1"/>
</dbReference>
<evidence type="ECO:0000256" key="1">
    <source>
        <dbReference type="ARBA" id="ARBA00004479"/>
    </source>
</evidence>
<dbReference type="InterPro" id="IPR050994">
    <property type="entry name" value="At_inactive_RLKs"/>
</dbReference>
<dbReference type="InterPro" id="IPR001611">
    <property type="entry name" value="Leu-rich_rpt"/>
</dbReference>
<dbReference type="Pfam" id="PF07714">
    <property type="entry name" value="PK_Tyr_Ser-Thr"/>
    <property type="match status" value="1"/>
</dbReference>
<keyword evidence="7 12" id="KW-0067">ATP-binding</keyword>
<dbReference type="FunFam" id="1.10.510.10:FF:000146">
    <property type="entry name" value="LRR receptor-like serine/threonine-protein kinase IOS1"/>
    <property type="match status" value="1"/>
</dbReference>
<keyword evidence="10 14" id="KW-0675">Receptor</keyword>
<feature type="domain" description="Protein kinase" evidence="13">
    <location>
        <begin position="288"/>
        <end position="564"/>
    </location>
</feature>
<dbReference type="InterPro" id="IPR001245">
    <property type="entry name" value="Ser-Thr/Tyr_kinase_cat_dom"/>
</dbReference>
<keyword evidence="11" id="KW-0325">Glycoprotein</keyword>
<keyword evidence="5" id="KW-0677">Repeat</keyword>
<evidence type="ECO:0000313" key="14">
    <source>
        <dbReference type="EMBL" id="APU94850.1"/>
    </source>
</evidence>
<keyword evidence="14" id="KW-0418">Kinase</keyword>
<dbReference type="PROSITE" id="PS00107">
    <property type="entry name" value="PROTEIN_KINASE_ATP"/>
    <property type="match status" value="1"/>
</dbReference>
<keyword evidence="6 12" id="KW-0547">Nucleotide-binding</keyword>
<evidence type="ECO:0000256" key="5">
    <source>
        <dbReference type="ARBA" id="ARBA00022737"/>
    </source>
</evidence>
<dbReference type="PANTHER" id="PTHR48010:SF58">
    <property type="entry name" value="RECEPTOR PROTEIN KINASE-LIKE PROTEIN ZAR1"/>
    <property type="match status" value="1"/>
</dbReference>
<evidence type="ECO:0000256" key="4">
    <source>
        <dbReference type="ARBA" id="ARBA00022729"/>
    </source>
</evidence>
<proteinExistence type="evidence at transcript level"/>
<accession>A0A1P8DYW8</accession>
<dbReference type="PROSITE" id="PS50011">
    <property type="entry name" value="PROTEIN_KINASE_DOM"/>
    <property type="match status" value="1"/>
</dbReference>
<evidence type="ECO:0000256" key="2">
    <source>
        <dbReference type="ARBA" id="ARBA00022614"/>
    </source>
</evidence>
<keyword evidence="8" id="KW-1133">Transmembrane helix</keyword>
<dbReference type="Pfam" id="PF08263">
    <property type="entry name" value="LRRNT_2"/>
    <property type="match status" value="1"/>
</dbReference>
<evidence type="ECO:0000256" key="8">
    <source>
        <dbReference type="ARBA" id="ARBA00022989"/>
    </source>
</evidence>
<sequence>MKIEMAYFSEGVSMKRKRLLVCNVQTVAIVLCLVPFIKALTPEGLALLDFKENLHDPVGVLQSWNLSDISPCSWRGIICNNVTSRVETLNLPRASLNGTISSQLGTLSELRRLGLHFNKFTGPIPASLGNLTFLKALYLHNNSLTGSLPDTLGLLPKLQVLDVSNNKLEGEVPESYINLSKRKFFFTGNGLLCGNSLLGLPACSLSSQESSSIRNASHSSWSLWKILLVSVGGFLFFKLIIGLLLLRRWLREDEEREIDLGKGGKLVMFKGGTTVPTSREMLRAVRRIKKKDIVGEGGYGTVYKIVLKDNSTFAVKKLKQCLEAARGFENELETLGEIKHCNLVKLRGYCISPSTKLLIYDFLPNGTLDQLLHPRTDAEKQNPVDWQTRVNVALGVARALGYIHHCCEPRIVHRDVSATNVLLDENFEPRLSDFGLAKLMDYGDTHVTVTVAGTFGYVSPEYAKTGQATEKSDVFSFGVLLLEILSGRRPTDSSISEEHVNLAGWVRSLHENCEEFEIVEKSLRDTVPHRELAMVMEIACRCISLAPQERPRMDKIAQYLERLIELDSPPSDFTLSTTASIRTRSLNNIDNPRPSHDFLDISDLPGFRHDGHKFVIDMGQSS</sequence>
<dbReference type="InterPro" id="IPR032675">
    <property type="entry name" value="LRR_dom_sf"/>
</dbReference>
<dbReference type="GO" id="GO:0004672">
    <property type="term" value="F:protein kinase activity"/>
    <property type="evidence" value="ECO:0007669"/>
    <property type="project" value="InterPro"/>
</dbReference>
<dbReference type="Gene3D" id="3.30.200.20">
    <property type="entry name" value="Phosphorylase Kinase, domain 1"/>
    <property type="match status" value="1"/>
</dbReference>
<dbReference type="Gene3D" id="3.80.10.10">
    <property type="entry name" value="Ribonuclease Inhibitor"/>
    <property type="match status" value="1"/>
</dbReference>
<evidence type="ECO:0000256" key="3">
    <source>
        <dbReference type="ARBA" id="ARBA00022692"/>
    </source>
</evidence>
<dbReference type="PANTHER" id="PTHR48010">
    <property type="entry name" value="OS05G0588300 PROTEIN"/>
    <property type="match status" value="1"/>
</dbReference>
<evidence type="ECO:0000256" key="11">
    <source>
        <dbReference type="ARBA" id="ARBA00023180"/>
    </source>
</evidence>
<gene>
    <name evidence="14" type="primary">LRR-RLK22</name>
</gene>
<reference evidence="14" key="1">
    <citation type="submission" date="2016-04" db="EMBL/GenBank/DDBJ databases">
        <authorList>
            <person name="Evans L.H."/>
            <person name="Alamgir A."/>
            <person name="Owens N."/>
            <person name="Weber N.D."/>
            <person name="Virtaneva K."/>
            <person name="Barbian K."/>
            <person name="Babar A."/>
            <person name="Rosenke K."/>
        </authorList>
    </citation>
    <scope>NUCLEOTIDE SEQUENCE</scope>
    <source>
        <strain evidence="14">Antarctic moss No.L</strain>
    </source>
</reference>
<feature type="binding site" evidence="12">
    <location>
        <position position="317"/>
    </location>
    <ligand>
        <name>ATP</name>
        <dbReference type="ChEBI" id="CHEBI:30616"/>
    </ligand>
</feature>
<dbReference type="EMBL" id="KX159246">
    <property type="protein sequence ID" value="APU94850.1"/>
    <property type="molecule type" value="mRNA"/>
</dbReference>
<name>A0A1P8DYW8_9BRYO</name>
<dbReference type="InterPro" id="IPR008266">
    <property type="entry name" value="Tyr_kinase_AS"/>
</dbReference>
<organism evidence="14">
    <name type="scientific">Pohlia nutans</name>
    <dbReference type="NCBI Taxonomy" id="140635"/>
    <lineage>
        <taxon>Eukaryota</taxon>
        <taxon>Viridiplantae</taxon>
        <taxon>Streptophyta</taxon>
        <taxon>Embryophyta</taxon>
        <taxon>Bryophyta</taxon>
        <taxon>Bryophytina</taxon>
        <taxon>Bryopsida</taxon>
        <taxon>Bryidae</taxon>
        <taxon>Bryanae</taxon>
        <taxon>Bryales</taxon>
        <taxon>Mniaceae</taxon>
        <taxon>Pohlia</taxon>
    </lineage>
</organism>
<evidence type="ECO:0000256" key="12">
    <source>
        <dbReference type="PROSITE-ProRule" id="PRU10141"/>
    </source>
</evidence>
<keyword evidence="14" id="KW-0808">Transferase</keyword>
<dbReference type="SUPFAM" id="SSF56112">
    <property type="entry name" value="Protein kinase-like (PK-like)"/>
    <property type="match status" value="1"/>
</dbReference>
<evidence type="ECO:0000256" key="6">
    <source>
        <dbReference type="ARBA" id="ARBA00022741"/>
    </source>
</evidence>
<comment type="subcellular location">
    <subcellularLocation>
        <location evidence="1">Membrane</location>
        <topology evidence="1">Single-pass type I membrane protein</topology>
    </subcellularLocation>
</comment>
<protein>
    <submittedName>
        <fullName evidence="14">Leucine-rich repeat receptor-like protein kinase</fullName>
    </submittedName>
</protein>
<dbReference type="GO" id="GO:0016020">
    <property type="term" value="C:membrane"/>
    <property type="evidence" value="ECO:0007669"/>
    <property type="project" value="UniProtKB-SubCell"/>
</dbReference>
<dbReference type="PROSITE" id="PS00109">
    <property type="entry name" value="PROTEIN_KINASE_TYR"/>
    <property type="match status" value="1"/>
</dbReference>
<evidence type="ECO:0000256" key="9">
    <source>
        <dbReference type="ARBA" id="ARBA00023136"/>
    </source>
</evidence>
<evidence type="ECO:0000259" key="13">
    <source>
        <dbReference type="PROSITE" id="PS50011"/>
    </source>
</evidence>
<dbReference type="FunFam" id="3.80.10.10:FF:000101">
    <property type="entry name" value="LRR receptor-like serine/threonine-protein kinase ERECTA"/>
    <property type="match status" value="1"/>
</dbReference>
<dbReference type="InterPro" id="IPR017441">
    <property type="entry name" value="Protein_kinase_ATP_BS"/>
</dbReference>
<dbReference type="InterPro" id="IPR000719">
    <property type="entry name" value="Prot_kinase_dom"/>
</dbReference>
<keyword evidence="2" id="KW-0433">Leucine-rich repeat</keyword>
<keyword evidence="4" id="KW-0732">Signal</keyword>
<dbReference type="GO" id="GO:0005524">
    <property type="term" value="F:ATP binding"/>
    <property type="evidence" value="ECO:0007669"/>
    <property type="project" value="UniProtKB-UniRule"/>
</dbReference>
<evidence type="ECO:0000256" key="7">
    <source>
        <dbReference type="ARBA" id="ARBA00022840"/>
    </source>
</evidence>
<evidence type="ECO:0000256" key="10">
    <source>
        <dbReference type="ARBA" id="ARBA00023170"/>
    </source>
</evidence>
<dbReference type="Gene3D" id="1.10.510.10">
    <property type="entry name" value="Transferase(Phosphotransferase) domain 1"/>
    <property type="match status" value="1"/>
</dbReference>
<dbReference type="Pfam" id="PF13855">
    <property type="entry name" value="LRR_8"/>
    <property type="match status" value="1"/>
</dbReference>
<dbReference type="AlphaFoldDB" id="A0A1P8DYW8"/>
<dbReference type="InterPro" id="IPR011009">
    <property type="entry name" value="Kinase-like_dom_sf"/>
</dbReference>
<dbReference type="InterPro" id="IPR013210">
    <property type="entry name" value="LRR_N_plant-typ"/>
</dbReference>
<keyword evidence="9" id="KW-0472">Membrane</keyword>
<keyword evidence="3" id="KW-0812">Transmembrane</keyword>